<keyword evidence="1" id="KW-1133">Transmembrane helix</keyword>
<feature type="transmembrane region" description="Helical" evidence="1">
    <location>
        <begin position="103"/>
        <end position="122"/>
    </location>
</feature>
<evidence type="ECO:0000313" key="2">
    <source>
        <dbReference type="EMBL" id="WWD82473.1"/>
    </source>
</evidence>
<dbReference type="EMBL" id="CP117523">
    <property type="protein sequence ID" value="WWD82473.1"/>
    <property type="molecule type" value="Genomic_DNA"/>
</dbReference>
<evidence type="ECO:0000256" key="1">
    <source>
        <dbReference type="SAM" id="Phobius"/>
    </source>
</evidence>
<feature type="transmembrane region" description="Helical" evidence="1">
    <location>
        <begin position="6"/>
        <end position="25"/>
    </location>
</feature>
<name>A0ABZ2ES55_9FIRM</name>
<proteinExistence type="predicted"/>
<dbReference type="Proteomes" id="UP001348492">
    <property type="component" value="Chromosome"/>
</dbReference>
<dbReference type="RefSeq" id="WP_018592833.1">
    <property type="nucleotide sequence ID" value="NZ_AUUB01000015.1"/>
</dbReference>
<sequence length="302" mass="34301">MNFILIMSIMQLVIGIALFTVGIVARNSSGHENKKRFFNKMKNQGVLNVILGIVAIIMQLINEELGLISMGMYAIGILFTTVYLLINLIFLVKNSTMSKNNRIIIITGILLFGIFIFLGDIISDKFAFGYRKLNEPIKIGKEFLLYECDDKSHGNEKVYMTINKIEKDNGSCVGDDESQCTIMDFDLRYEGKKPLKLVNENRSFSDLCSFNTIVSSDKLKDGEWEYEFLIEDDMDSEVIHSEYTKNLPKVIKPGATLKNIVYPIAIMGVGYDDISIKDMNLQIETGLKMQHEGKDIREDINK</sequence>
<accession>A0ABZ2ES55</accession>
<organism evidence="2 3">
    <name type="scientific">Terrisporobacter glycolicus ATCC 14880 = DSM 1288</name>
    <dbReference type="NCBI Taxonomy" id="1121315"/>
    <lineage>
        <taxon>Bacteria</taxon>
        <taxon>Bacillati</taxon>
        <taxon>Bacillota</taxon>
        <taxon>Clostridia</taxon>
        <taxon>Peptostreptococcales</taxon>
        <taxon>Peptostreptococcaceae</taxon>
        <taxon>Terrisporobacter</taxon>
    </lineage>
</organism>
<gene>
    <name evidence="2" type="ORF">TEGL_08600</name>
</gene>
<keyword evidence="1" id="KW-0472">Membrane</keyword>
<evidence type="ECO:0000313" key="3">
    <source>
        <dbReference type="Proteomes" id="UP001348492"/>
    </source>
</evidence>
<keyword evidence="3" id="KW-1185">Reference proteome</keyword>
<reference evidence="2 3" key="1">
    <citation type="journal article" date="2023" name="PLoS ONE">
        <title>Genome-based metabolic and phylogenomic analysis of three Terrisporobacter species.</title>
        <authorList>
            <person name="Boer T."/>
            <person name="Bengelsdorf F.R."/>
            <person name="Bomeke M."/>
            <person name="Daniel R."/>
            <person name="Poehlein A."/>
        </authorList>
    </citation>
    <scope>NUCLEOTIDE SEQUENCE [LARGE SCALE GENOMIC DNA]</scope>
    <source>
        <strain evidence="2 3">DSM 1288</strain>
    </source>
</reference>
<protein>
    <submittedName>
        <fullName evidence="2">Uncharacterized protein</fullName>
    </submittedName>
</protein>
<keyword evidence="1" id="KW-0812">Transmembrane</keyword>
<feature type="transmembrane region" description="Helical" evidence="1">
    <location>
        <begin position="45"/>
        <end position="61"/>
    </location>
</feature>
<feature type="transmembrane region" description="Helical" evidence="1">
    <location>
        <begin position="67"/>
        <end position="91"/>
    </location>
</feature>